<dbReference type="PRINTS" id="PR00773">
    <property type="entry name" value="GRPEPROTEIN"/>
</dbReference>
<dbReference type="GO" id="GO:0006457">
    <property type="term" value="P:protein folding"/>
    <property type="evidence" value="ECO:0007669"/>
    <property type="project" value="InterPro"/>
</dbReference>
<dbReference type="SUPFAM" id="SSF58014">
    <property type="entry name" value="Coiled-coil domain of nucleotide exchange factor GrpE"/>
    <property type="match status" value="1"/>
</dbReference>
<dbReference type="OrthoDB" id="9812586at2"/>
<dbReference type="eggNOG" id="COG0576">
    <property type="taxonomic scope" value="Bacteria"/>
</dbReference>
<dbReference type="Gene3D" id="3.90.20.20">
    <property type="match status" value="1"/>
</dbReference>
<dbReference type="NCBIfam" id="NF010738">
    <property type="entry name" value="PRK14140.1"/>
    <property type="match status" value="1"/>
</dbReference>
<evidence type="ECO:0000256" key="2">
    <source>
        <dbReference type="ARBA" id="ARBA00023186"/>
    </source>
</evidence>
<dbReference type="PROSITE" id="PS01071">
    <property type="entry name" value="GRPE"/>
    <property type="match status" value="1"/>
</dbReference>
<comment type="similarity">
    <text evidence="1 3 5">Belongs to the GrpE family.</text>
</comment>
<dbReference type="InterPro" id="IPR000740">
    <property type="entry name" value="GrpE"/>
</dbReference>
<organism evidence="7 8">
    <name type="scientific">Phascolarctobacterium succinatutens YIT 12067</name>
    <dbReference type="NCBI Taxonomy" id="626939"/>
    <lineage>
        <taxon>Bacteria</taxon>
        <taxon>Bacillati</taxon>
        <taxon>Bacillota</taxon>
        <taxon>Negativicutes</taxon>
        <taxon>Acidaminococcales</taxon>
        <taxon>Acidaminococcaceae</taxon>
        <taxon>Phascolarctobacterium</taxon>
    </lineage>
</organism>
<dbReference type="GO" id="GO:0051082">
    <property type="term" value="F:unfolded protein binding"/>
    <property type="evidence" value="ECO:0007669"/>
    <property type="project" value="TreeGrafter"/>
</dbReference>
<evidence type="ECO:0000256" key="6">
    <source>
        <dbReference type="SAM" id="MobiDB-lite"/>
    </source>
</evidence>
<comment type="subcellular location">
    <subcellularLocation>
        <location evidence="3">Cytoplasm</location>
    </subcellularLocation>
</comment>
<keyword evidence="2 3" id="KW-0143">Chaperone</keyword>
<gene>
    <name evidence="3 7" type="primary">grpE</name>
    <name evidence="7" type="ORF">HMPREF9443_00736</name>
</gene>
<comment type="subunit">
    <text evidence="3">Homodimer.</text>
</comment>
<feature type="compositionally biased region" description="Basic and acidic residues" evidence="6">
    <location>
        <begin position="25"/>
        <end position="36"/>
    </location>
</feature>
<sequence>MKEKQAEQEAAEAKAAEQETAEAAEAEKAEDAKNAEEAAEPEVDPKDAKIEELQNRLLRLQADFENFRRRTNIEKEQLSTFVTANVVGKFLKVLDNFERAEASVEKGDNVDAVVDGMKKIRRQFEDAFKDLKVEEIEAQNAKFDPNIHEAVMRGHNPELDDEIVDMVFEKGYKLGDKVIRHSKVRVNTNE</sequence>
<dbReference type="GO" id="GO:0042803">
    <property type="term" value="F:protein homodimerization activity"/>
    <property type="evidence" value="ECO:0007669"/>
    <property type="project" value="InterPro"/>
</dbReference>
<dbReference type="GO" id="GO:0000774">
    <property type="term" value="F:adenyl-nucleotide exchange factor activity"/>
    <property type="evidence" value="ECO:0007669"/>
    <property type="project" value="InterPro"/>
</dbReference>
<dbReference type="SUPFAM" id="SSF51064">
    <property type="entry name" value="Head domain of nucleotide exchange factor GrpE"/>
    <property type="match status" value="1"/>
</dbReference>
<evidence type="ECO:0000313" key="7">
    <source>
        <dbReference type="EMBL" id="EFY05252.1"/>
    </source>
</evidence>
<dbReference type="EMBL" id="AEVN01000029">
    <property type="protein sequence ID" value="EFY05252.1"/>
    <property type="molecule type" value="Genomic_DNA"/>
</dbReference>
<feature type="region of interest" description="Disordered" evidence="6">
    <location>
        <begin position="1"/>
        <end position="50"/>
    </location>
</feature>
<dbReference type="HAMAP" id="MF_01151">
    <property type="entry name" value="GrpE"/>
    <property type="match status" value="1"/>
</dbReference>
<dbReference type="GO" id="GO:0005737">
    <property type="term" value="C:cytoplasm"/>
    <property type="evidence" value="ECO:0007669"/>
    <property type="project" value="UniProtKB-SubCell"/>
</dbReference>
<dbReference type="PANTHER" id="PTHR21237">
    <property type="entry name" value="GRPE PROTEIN"/>
    <property type="match status" value="1"/>
</dbReference>
<keyword evidence="8" id="KW-1185">Reference proteome</keyword>
<dbReference type="HOGENOM" id="CLU_057217_5_2_9"/>
<dbReference type="PANTHER" id="PTHR21237:SF23">
    <property type="entry name" value="GRPE PROTEIN HOMOLOG, MITOCHONDRIAL"/>
    <property type="match status" value="1"/>
</dbReference>
<feature type="compositionally biased region" description="Basic and acidic residues" evidence="6">
    <location>
        <begin position="1"/>
        <end position="17"/>
    </location>
</feature>
<keyword evidence="3" id="KW-0963">Cytoplasm</keyword>
<accession>E8LD12</accession>
<comment type="caution">
    <text evidence="7">The sequence shown here is derived from an EMBL/GenBank/DDBJ whole genome shotgun (WGS) entry which is preliminary data.</text>
</comment>
<evidence type="ECO:0000313" key="8">
    <source>
        <dbReference type="Proteomes" id="UP000004923"/>
    </source>
</evidence>
<keyword evidence="3 4" id="KW-0346">Stress response</keyword>
<dbReference type="AlphaFoldDB" id="E8LD12"/>
<evidence type="ECO:0000256" key="5">
    <source>
        <dbReference type="RuleBase" id="RU004478"/>
    </source>
</evidence>
<dbReference type="Pfam" id="PF01025">
    <property type="entry name" value="GrpE"/>
    <property type="match status" value="1"/>
</dbReference>
<reference evidence="7 8" key="1">
    <citation type="submission" date="2011-01" db="EMBL/GenBank/DDBJ databases">
        <authorList>
            <person name="Weinstock G."/>
            <person name="Sodergren E."/>
            <person name="Clifton S."/>
            <person name="Fulton L."/>
            <person name="Fulton B."/>
            <person name="Courtney L."/>
            <person name="Fronick C."/>
            <person name="Harrison M."/>
            <person name="Strong C."/>
            <person name="Farmer C."/>
            <person name="Delahaunty K."/>
            <person name="Markovic C."/>
            <person name="Hall O."/>
            <person name="Minx P."/>
            <person name="Tomlinson C."/>
            <person name="Mitreva M."/>
            <person name="Hou S."/>
            <person name="Chen J."/>
            <person name="Wollam A."/>
            <person name="Pepin K.H."/>
            <person name="Johnson M."/>
            <person name="Bhonagiri V."/>
            <person name="Zhang X."/>
            <person name="Suruliraj S."/>
            <person name="Warren W."/>
            <person name="Chinwalla A."/>
            <person name="Mardis E.R."/>
            <person name="Wilson R.K."/>
        </authorList>
    </citation>
    <scope>NUCLEOTIDE SEQUENCE [LARGE SCALE GENOMIC DNA]</scope>
    <source>
        <strain evidence="7 8">YIT 12067</strain>
    </source>
</reference>
<evidence type="ECO:0000256" key="3">
    <source>
        <dbReference type="HAMAP-Rule" id="MF_01151"/>
    </source>
</evidence>
<evidence type="ECO:0000256" key="4">
    <source>
        <dbReference type="RuleBase" id="RU000639"/>
    </source>
</evidence>
<dbReference type="InterPro" id="IPR013805">
    <property type="entry name" value="GrpE_CC"/>
</dbReference>
<protein>
    <recommendedName>
        <fullName evidence="3 4">Protein GrpE</fullName>
    </recommendedName>
    <alternativeName>
        <fullName evidence="3">HSP-70 cofactor</fullName>
    </alternativeName>
</protein>
<comment type="function">
    <text evidence="3 4">Participates actively in the response to hyperosmotic and heat shock by preventing the aggregation of stress-denatured proteins, in association with DnaK and GrpE. It is the nucleotide exchange factor for DnaK and may function as a thermosensor. Unfolded proteins bind initially to DnaJ; upon interaction with the DnaJ-bound protein, DnaK hydrolyzes its bound ATP, resulting in the formation of a stable complex. GrpE releases ADP from DnaK; ATP binding to DnaK triggers the release of the substrate protein, thus completing the reaction cycle. Several rounds of ATP-dependent interactions between DnaJ, DnaK and GrpE are required for fully efficient folding.</text>
</comment>
<name>E8LD12_9FIRM</name>
<dbReference type="Gene3D" id="2.30.22.10">
    <property type="entry name" value="Head domain of nucleotide exchange factor GrpE"/>
    <property type="match status" value="1"/>
</dbReference>
<evidence type="ECO:0000256" key="1">
    <source>
        <dbReference type="ARBA" id="ARBA00009054"/>
    </source>
</evidence>
<proteinExistence type="inferred from homology"/>
<dbReference type="GO" id="GO:0051087">
    <property type="term" value="F:protein-folding chaperone binding"/>
    <property type="evidence" value="ECO:0007669"/>
    <property type="project" value="InterPro"/>
</dbReference>
<dbReference type="Proteomes" id="UP000004923">
    <property type="component" value="Unassembled WGS sequence"/>
</dbReference>
<dbReference type="CDD" id="cd00446">
    <property type="entry name" value="GrpE"/>
    <property type="match status" value="1"/>
</dbReference>
<dbReference type="InterPro" id="IPR009012">
    <property type="entry name" value="GrpE_head"/>
</dbReference>